<dbReference type="STRING" id="1531966.A0A0A1TGT9"/>
<evidence type="ECO:0000259" key="7">
    <source>
        <dbReference type="Pfam" id="PF07993"/>
    </source>
</evidence>
<dbReference type="EMBL" id="CDHN01000002">
    <property type="protein sequence ID" value="CEJ89528.1"/>
    <property type="molecule type" value="Genomic_DNA"/>
</dbReference>
<dbReference type="PANTHER" id="PTHR43439:SF2">
    <property type="entry name" value="ENZYME, PUTATIVE (JCVI)-RELATED"/>
    <property type="match status" value="1"/>
</dbReference>
<organism evidence="8 9">
    <name type="scientific">[Torrubiella] hemipterigena</name>
    <dbReference type="NCBI Taxonomy" id="1531966"/>
    <lineage>
        <taxon>Eukaryota</taxon>
        <taxon>Fungi</taxon>
        <taxon>Dikarya</taxon>
        <taxon>Ascomycota</taxon>
        <taxon>Pezizomycotina</taxon>
        <taxon>Sordariomycetes</taxon>
        <taxon>Hypocreomycetidae</taxon>
        <taxon>Hypocreales</taxon>
        <taxon>Clavicipitaceae</taxon>
        <taxon>Clavicipitaceae incertae sedis</taxon>
        <taxon>'Torrubiella' clade</taxon>
    </lineage>
</organism>
<feature type="domain" description="AMP-dependent synthetase/ligase" evidence="5">
    <location>
        <begin position="27"/>
        <end position="348"/>
    </location>
</feature>
<sequence>MTTASSNAPAAGSSPFGARLLPTVIDDYAKNEPDRVFVQVPIGDEAKDGWRPFTFKEYADSINHMSHWLVEKLGTPLPGSFPTIAYIGPNDVRYLVLAIAAIKTGFKVLLPSPRNSVEAQVSLSKNTDCQCLLHAEESKPFVTEWLAAYPMRTLIIEPLNEIYASKDEDPFPYNKSYDEAKSDLFAVLHTSGSTGIPKPIVWNNEFMALSDRYQTMPTWEGHTFFIERVRQLSKTMLMPMPLFHATGLIFSIAIAVLWGHPMALNLGTKPVTADNVVEIFKYCPADGAGLPPSVVAEMSETEEGLATLKKLSFIFWGGGSIPKAAGDKLAAEGVVFVNGIGSTEYGIYPLYWQEDTTNWEYFIFNNEQFGCEYRHLDDDLYEQVMVRDEKKRDWQGVFITFPDAKEFRAGDMYSPHPTLPNHWRHRGRSDDVIVFSNGEKLNPVTIEKTVGLHPKLRSALVVGAGKFQAAMFLDPVERPDTEEKKKELIDSVWPLVKKVNAGTVKHGRIAKHLITLSDETKPFTYSGKGELQKGSVLKRYGAEIDAIYEKTGAEDTAVIETASEESLMASIRSVFEDNLGVTSLDETADFTAAGIDSLQIITGARIVSNGLEAAGISKDLAEVSPRTIYQKSTLQKLSKYIFRCIRDGREAADAAALDNSDTLRALLEKYTQDFPNPSSTQIDANTTGQVVLLTGSTGSLGSYLLQYLEQSSSVSKIICLNRSTDGGKSRQPDVSAMRGLATTYPKTEFIQADLAEEFFGIGEQKYTELLKTADRFIHNAWPVNFNMAVESFEPVIKGVRSLADFAIKADKKVSIVFLSSIGTVDAWPNAEPIPEKQLLDFRYASLGYGQSKLLGSLILDKAAETSGIRAANIRVGQIAGPSGEKGQWNKQEWLPSIIASSVKIGKLPQQIGGLNAVDWMPIEDVANAVIDITGCASTASSGANEAHVGYFNLTNPNVTQWQELTAGIKVFYEKQEKPLQLVSMHDWVVAVEAAGEDSNPAFKLLDTYKALLPKPEDTESKHPGYSTQISQAVSQTVREMGVVTQKLLIHWCEQWSF</sequence>
<evidence type="ECO:0000313" key="8">
    <source>
        <dbReference type="EMBL" id="CEJ89528.1"/>
    </source>
</evidence>
<dbReference type="HOGENOM" id="CLU_002220_0_0_1"/>
<dbReference type="InterPro" id="IPR013120">
    <property type="entry name" value="FAR_NAD-bd"/>
</dbReference>
<protein>
    <recommendedName>
        <fullName evidence="10">Carrier domain-containing protein</fullName>
    </recommendedName>
</protein>
<dbReference type="AlphaFoldDB" id="A0A0A1TGT9"/>
<keyword evidence="1" id="KW-0596">Phosphopantetheine</keyword>
<dbReference type="InterPro" id="IPR042099">
    <property type="entry name" value="ANL_N_sf"/>
</dbReference>
<keyword evidence="4" id="KW-0812">Transmembrane</keyword>
<dbReference type="InterPro" id="IPR009081">
    <property type="entry name" value="PP-bd_ACP"/>
</dbReference>
<dbReference type="SUPFAM" id="SSF56801">
    <property type="entry name" value="Acetyl-CoA synthetase-like"/>
    <property type="match status" value="1"/>
</dbReference>
<keyword evidence="9" id="KW-1185">Reference proteome</keyword>
<feature type="domain" description="Carrier" evidence="6">
    <location>
        <begin position="571"/>
        <end position="641"/>
    </location>
</feature>
<dbReference type="PROSITE" id="PS00455">
    <property type="entry name" value="AMP_BINDING"/>
    <property type="match status" value="1"/>
</dbReference>
<feature type="transmembrane region" description="Helical" evidence="4">
    <location>
        <begin position="237"/>
        <end position="259"/>
    </location>
</feature>
<keyword evidence="3" id="KW-0521">NADP</keyword>
<evidence type="ECO:0000313" key="9">
    <source>
        <dbReference type="Proteomes" id="UP000039046"/>
    </source>
</evidence>
<accession>A0A0A1TGT9</accession>
<evidence type="ECO:0008006" key="10">
    <source>
        <dbReference type="Google" id="ProtNLM"/>
    </source>
</evidence>
<dbReference type="InterPro" id="IPR020845">
    <property type="entry name" value="AMP-binding_CS"/>
</dbReference>
<dbReference type="OrthoDB" id="429813at2759"/>
<dbReference type="InterPro" id="IPR036291">
    <property type="entry name" value="NAD(P)-bd_dom_sf"/>
</dbReference>
<feature type="domain" description="Thioester reductase (TE)" evidence="7">
    <location>
        <begin position="693"/>
        <end position="929"/>
    </location>
</feature>
<evidence type="ECO:0000259" key="5">
    <source>
        <dbReference type="Pfam" id="PF00501"/>
    </source>
</evidence>
<dbReference type="Pfam" id="PF00501">
    <property type="entry name" value="AMP-binding"/>
    <property type="match status" value="1"/>
</dbReference>
<keyword evidence="4" id="KW-0472">Membrane</keyword>
<proteinExistence type="predicted"/>
<dbReference type="InterPro" id="IPR051414">
    <property type="entry name" value="Adenylate-forming_Reductase"/>
</dbReference>
<dbReference type="Gene3D" id="1.10.1200.10">
    <property type="entry name" value="ACP-like"/>
    <property type="match status" value="1"/>
</dbReference>
<reference evidence="8 9" key="1">
    <citation type="journal article" date="2015" name="Genome Announc.">
        <title>Draft Genome Sequence and Gene Annotation of the Entomopathogenic Fungus Verticillium hemipterigenum.</title>
        <authorList>
            <person name="Horn F."/>
            <person name="Habel A."/>
            <person name="Scharf D.H."/>
            <person name="Dworschak J."/>
            <person name="Brakhage A.A."/>
            <person name="Guthke R."/>
            <person name="Hertweck C."/>
            <person name="Linde J."/>
        </authorList>
    </citation>
    <scope>NUCLEOTIDE SEQUENCE [LARGE SCALE GENOMIC DNA]</scope>
</reference>
<evidence type="ECO:0000256" key="4">
    <source>
        <dbReference type="SAM" id="Phobius"/>
    </source>
</evidence>
<evidence type="ECO:0000256" key="3">
    <source>
        <dbReference type="ARBA" id="ARBA00022857"/>
    </source>
</evidence>
<evidence type="ECO:0000259" key="6">
    <source>
        <dbReference type="Pfam" id="PF00550"/>
    </source>
</evidence>
<dbReference type="SUPFAM" id="SSF51735">
    <property type="entry name" value="NAD(P)-binding Rossmann-fold domains"/>
    <property type="match status" value="1"/>
</dbReference>
<dbReference type="InterPro" id="IPR036736">
    <property type="entry name" value="ACP-like_sf"/>
</dbReference>
<dbReference type="Gene3D" id="3.40.50.12780">
    <property type="entry name" value="N-terminal domain of ligase-like"/>
    <property type="match status" value="1"/>
</dbReference>
<gene>
    <name evidence="8" type="ORF">VHEMI05369</name>
</gene>
<keyword evidence="4" id="KW-1133">Transmembrane helix</keyword>
<dbReference type="Proteomes" id="UP000039046">
    <property type="component" value="Unassembled WGS sequence"/>
</dbReference>
<dbReference type="Pfam" id="PF23562">
    <property type="entry name" value="AMP-binding_C_3"/>
    <property type="match status" value="1"/>
</dbReference>
<name>A0A0A1TGT9_9HYPO</name>
<dbReference type="InterPro" id="IPR000873">
    <property type="entry name" value="AMP-dep_synth/lig_dom"/>
</dbReference>
<keyword evidence="2" id="KW-0597">Phosphoprotein</keyword>
<evidence type="ECO:0000256" key="2">
    <source>
        <dbReference type="ARBA" id="ARBA00022553"/>
    </source>
</evidence>
<dbReference type="Pfam" id="PF07993">
    <property type="entry name" value="NAD_binding_4"/>
    <property type="match status" value="1"/>
</dbReference>
<dbReference type="Pfam" id="PF00550">
    <property type="entry name" value="PP-binding"/>
    <property type="match status" value="1"/>
</dbReference>
<evidence type="ECO:0000256" key="1">
    <source>
        <dbReference type="ARBA" id="ARBA00022450"/>
    </source>
</evidence>
<dbReference type="Gene3D" id="3.40.50.720">
    <property type="entry name" value="NAD(P)-binding Rossmann-like Domain"/>
    <property type="match status" value="1"/>
</dbReference>
<dbReference type="PANTHER" id="PTHR43439">
    <property type="entry name" value="PHENYLACETATE-COENZYME A LIGASE"/>
    <property type="match status" value="1"/>
</dbReference>